<keyword evidence="3" id="KW-1185">Reference proteome</keyword>
<evidence type="ECO:0000259" key="1">
    <source>
        <dbReference type="Pfam" id="PF00485"/>
    </source>
</evidence>
<dbReference type="RefSeq" id="WP_218391742.1">
    <property type="nucleotide sequence ID" value="NZ_JAHUZE010000002.1"/>
</dbReference>
<evidence type="ECO:0000313" key="3">
    <source>
        <dbReference type="Proteomes" id="UP000756530"/>
    </source>
</evidence>
<dbReference type="Pfam" id="PF00485">
    <property type="entry name" value="PRK"/>
    <property type="match status" value="1"/>
</dbReference>
<evidence type="ECO:0000313" key="2">
    <source>
        <dbReference type="EMBL" id="MBV7378545.1"/>
    </source>
</evidence>
<proteinExistence type="predicted"/>
<dbReference type="PANTHER" id="PTHR10285">
    <property type="entry name" value="URIDINE KINASE"/>
    <property type="match status" value="1"/>
</dbReference>
<gene>
    <name evidence="2" type="ORF">KJP28_06370</name>
</gene>
<organism evidence="2 3">
    <name type="scientific">Maritimibacter dapengensis</name>
    <dbReference type="NCBI Taxonomy" id="2836868"/>
    <lineage>
        <taxon>Bacteria</taxon>
        <taxon>Pseudomonadati</taxon>
        <taxon>Pseudomonadota</taxon>
        <taxon>Alphaproteobacteria</taxon>
        <taxon>Rhodobacterales</taxon>
        <taxon>Roseobacteraceae</taxon>
        <taxon>Maritimibacter</taxon>
    </lineage>
</organism>
<dbReference type="Proteomes" id="UP000756530">
    <property type="component" value="Unassembled WGS sequence"/>
</dbReference>
<accession>A0ABS6T032</accession>
<dbReference type="EMBL" id="JAHUZE010000002">
    <property type="protein sequence ID" value="MBV7378545.1"/>
    <property type="molecule type" value="Genomic_DNA"/>
</dbReference>
<comment type="caution">
    <text evidence="2">The sequence shown here is derived from an EMBL/GenBank/DDBJ whole genome shotgun (WGS) entry which is preliminary data.</text>
</comment>
<reference evidence="2 3" key="1">
    <citation type="submission" date="2021-05" db="EMBL/GenBank/DDBJ databases">
        <title>Culturable bacteria isolated from Daya Bay.</title>
        <authorList>
            <person name="Zheng W."/>
            <person name="Yu S."/>
            <person name="Huang Y."/>
        </authorList>
    </citation>
    <scope>NUCLEOTIDE SEQUENCE [LARGE SCALE GENOMIC DNA]</scope>
    <source>
        <strain evidence="2 3">DP4N28-5</strain>
    </source>
</reference>
<protein>
    <submittedName>
        <fullName evidence="2">Phosphoribulokinase</fullName>
    </submittedName>
</protein>
<feature type="domain" description="Phosphoribulokinase/uridine kinase" evidence="1">
    <location>
        <begin position="22"/>
        <end position="159"/>
    </location>
</feature>
<name>A0ABS6T032_9RHOB</name>
<dbReference type="InterPro" id="IPR006083">
    <property type="entry name" value="PRK/URK"/>
</dbReference>
<sequence>MKLEDVSQAIADRAEGRRRFLVAIAGPPASGKSTLAARLARKIGEGSKVVAMDGFHRDNHWLDAHGLRDRKGAPETFDVEAFTALVGTLASGEAADVPGFDRDRDCVVPAADHVGAADRILLVEGNYLLLDRPDWHDLARLWDVTVFLSVPRAELERRLVARWRQHGWDDDVARAWIDGNDLPNISTVLTESRAADYVIESD</sequence>